<feature type="chain" id="PRO_5019278236" description="Transmembrane protein" evidence="2">
    <location>
        <begin position="19"/>
        <end position="302"/>
    </location>
</feature>
<reference evidence="3 4" key="1">
    <citation type="submission" date="2018-04" db="EMBL/GenBank/DDBJ databases">
        <authorList>
            <person name="Zhang X."/>
            <person name="Yuan J."/>
            <person name="Li F."/>
            <person name="Xiang J."/>
        </authorList>
    </citation>
    <scope>NUCLEOTIDE SEQUENCE [LARGE SCALE GENOMIC DNA]</scope>
    <source>
        <tissue evidence="3">Muscle</tissue>
    </source>
</reference>
<keyword evidence="1" id="KW-0472">Membrane</keyword>
<sequence>MTTFRLATALCFISVVQAVTGVWTDACKARSRTEVDVETWPVNVAIKTPDVPGVTFRITLSQNRAPVANLTFTHLSSLNEIVMMDLKIEFQEMPASSLLVFFAPSAWNTAVLDWQKKSSKLVLSLSAPAEKVSYSIDSAFDVDLSQVDHVAASCIRTCVVDIDLECLAGSQAAEVASRLIPPEPHNHAVATSSITWAIVVLFVFMVVAAVLFLAWRHQHNKVKVQAQDVALRKRNTESTISNSSDATHISVVQPRLQYSSILMSYDGPYSGSDEESSQGAACGGDLPKTRNDYHLSGQACLL</sequence>
<dbReference type="Proteomes" id="UP000283509">
    <property type="component" value="Unassembled WGS sequence"/>
</dbReference>
<dbReference type="EMBL" id="QCYY01001373">
    <property type="protein sequence ID" value="ROT78479.1"/>
    <property type="molecule type" value="Genomic_DNA"/>
</dbReference>
<feature type="transmembrane region" description="Helical" evidence="1">
    <location>
        <begin position="194"/>
        <end position="215"/>
    </location>
</feature>
<keyword evidence="2" id="KW-0732">Signal</keyword>
<organism evidence="3 4">
    <name type="scientific">Penaeus vannamei</name>
    <name type="common">Whiteleg shrimp</name>
    <name type="synonym">Litopenaeus vannamei</name>
    <dbReference type="NCBI Taxonomy" id="6689"/>
    <lineage>
        <taxon>Eukaryota</taxon>
        <taxon>Metazoa</taxon>
        <taxon>Ecdysozoa</taxon>
        <taxon>Arthropoda</taxon>
        <taxon>Crustacea</taxon>
        <taxon>Multicrustacea</taxon>
        <taxon>Malacostraca</taxon>
        <taxon>Eumalacostraca</taxon>
        <taxon>Eucarida</taxon>
        <taxon>Decapoda</taxon>
        <taxon>Dendrobranchiata</taxon>
        <taxon>Penaeoidea</taxon>
        <taxon>Penaeidae</taxon>
        <taxon>Penaeus</taxon>
    </lineage>
</organism>
<comment type="caution">
    <text evidence="3">The sequence shown here is derived from an EMBL/GenBank/DDBJ whole genome shotgun (WGS) entry which is preliminary data.</text>
</comment>
<gene>
    <name evidence="3" type="ORF">C7M84_002804</name>
</gene>
<name>A0A423TPV7_PENVA</name>
<evidence type="ECO:0000313" key="4">
    <source>
        <dbReference type="Proteomes" id="UP000283509"/>
    </source>
</evidence>
<evidence type="ECO:0000256" key="2">
    <source>
        <dbReference type="SAM" id="SignalP"/>
    </source>
</evidence>
<keyword evidence="4" id="KW-1185">Reference proteome</keyword>
<evidence type="ECO:0008006" key="5">
    <source>
        <dbReference type="Google" id="ProtNLM"/>
    </source>
</evidence>
<keyword evidence="1" id="KW-1133">Transmembrane helix</keyword>
<protein>
    <recommendedName>
        <fullName evidence="5">Transmembrane protein</fullName>
    </recommendedName>
</protein>
<feature type="signal peptide" evidence="2">
    <location>
        <begin position="1"/>
        <end position="18"/>
    </location>
</feature>
<keyword evidence="1" id="KW-0812">Transmembrane</keyword>
<evidence type="ECO:0000313" key="3">
    <source>
        <dbReference type="EMBL" id="ROT78479.1"/>
    </source>
</evidence>
<reference evidence="3 4" key="2">
    <citation type="submission" date="2019-01" db="EMBL/GenBank/DDBJ databases">
        <title>The decoding of complex shrimp genome reveals the adaptation for benthos swimmer, frequently molting mechanism and breeding impact on genome.</title>
        <authorList>
            <person name="Sun Y."/>
            <person name="Gao Y."/>
            <person name="Yu Y."/>
        </authorList>
    </citation>
    <scope>NUCLEOTIDE SEQUENCE [LARGE SCALE GENOMIC DNA]</scope>
    <source>
        <tissue evidence="3">Muscle</tissue>
    </source>
</reference>
<dbReference type="AlphaFoldDB" id="A0A423TPV7"/>
<evidence type="ECO:0000256" key="1">
    <source>
        <dbReference type="SAM" id="Phobius"/>
    </source>
</evidence>
<proteinExistence type="predicted"/>
<dbReference type="OrthoDB" id="6355032at2759"/>
<accession>A0A423TPV7</accession>